<proteinExistence type="predicted"/>
<reference evidence="3" key="1">
    <citation type="submission" date="2021-12" db="EMBL/GenBank/DDBJ databases">
        <authorList>
            <person name="King R."/>
        </authorList>
    </citation>
    <scope>NUCLEOTIDE SEQUENCE</scope>
</reference>
<evidence type="ECO:0000313" key="3">
    <source>
        <dbReference type="EMBL" id="CAH0558668.1"/>
    </source>
</evidence>
<dbReference type="OrthoDB" id="10033706at2759"/>
<name>A0A9P0BBX0_BRAAE</name>
<evidence type="ECO:0000313" key="4">
    <source>
        <dbReference type="Proteomes" id="UP001154078"/>
    </source>
</evidence>
<evidence type="ECO:0000256" key="2">
    <source>
        <dbReference type="SAM" id="MobiDB-lite"/>
    </source>
</evidence>
<gene>
    <name evidence="3" type="ORF">MELIAE_LOCUS8943</name>
</gene>
<feature type="compositionally biased region" description="Polar residues" evidence="2">
    <location>
        <begin position="1"/>
        <end position="10"/>
    </location>
</feature>
<feature type="coiled-coil region" evidence="1">
    <location>
        <begin position="403"/>
        <end position="430"/>
    </location>
</feature>
<protein>
    <submittedName>
        <fullName evidence="3">Uncharacterized protein</fullName>
    </submittedName>
</protein>
<sequence>MDFESNSSNSDTEKPTVRTETPTKRKRLCKYNKAWETTYKWLRQANEKEARCNVCAKTFSVCFQGLSALKQHENTDYHSRMVQSQKTTSTITHFFTSSLNEEESDKVMASELTCVYHSVKHHLSYNSMDCILKLDKIIYNDSKIAKKVSCGRTKAEMLVNEVLAPRSIEEVLQVLNLNKCFFSVQTDASNIKNRKFFPLSIQYFTKDVGIQNKILDFIESADETAQGMFDMIAKSLSNLGVDLKYCSCFSADNTNANFGQNKSLFKKLKDVNKEILKANCHAHIVHNCVGHALDEFAGINIDVETLVFKIYSHFAQSAKRRDNLKDFYEFAEIHWREIIRHVKTRWLSLQPCIHRLLESWPAIISYFISAEDAKQVKKLIFLSKDDDSSYKVEIPLLFCDNILEIFQKTVKKLEGNKACAKNKVDEMRSRPKNLEYL</sequence>
<dbReference type="AlphaFoldDB" id="A0A9P0BBX0"/>
<dbReference type="InterPro" id="IPR012337">
    <property type="entry name" value="RNaseH-like_sf"/>
</dbReference>
<evidence type="ECO:0000256" key="1">
    <source>
        <dbReference type="SAM" id="Coils"/>
    </source>
</evidence>
<keyword evidence="1" id="KW-0175">Coiled coil</keyword>
<feature type="compositionally biased region" description="Basic and acidic residues" evidence="2">
    <location>
        <begin position="11"/>
        <end position="23"/>
    </location>
</feature>
<organism evidence="3 4">
    <name type="scientific">Brassicogethes aeneus</name>
    <name type="common">Rape pollen beetle</name>
    <name type="synonym">Meligethes aeneus</name>
    <dbReference type="NCBI Taxonomy" id="1431903"/>
    <lineage>
        <taxon>Eukaryota</taxon>
        <taxon>Metazoa</taxon>
        <taxon>Ecdysozoa</taxon>
        <taxon>Arthropoda</taxon>
        <taxon>Hexapoda</taxon>
        <taxon>Insecta</taxon>
        <taxon>Pterygota</taxon>
        <taxon>Neoptera</taxon>
        <taxon>Endopterygota</taxon>
        <taxon>Coleoptera</taxon>
        <taxon>Polyphaga</taxon>
        <taxon>Cucujiformia</taxon>
        <taxon>Nitidulidae</taxon>
        <taxon>Meligethinae</taxon>
        <taxon>Brassicogethes</taxon>
    </lineage>
</organism>
<dbReference type="SUPFAM" id="SSF53098">
    <property type="entry name" value="Ribonuclease H-like"/>
    <property type="match status" value="1"/>
</dbReference>
<dbReference type="EMBL" id="OV121137">
    <property type="protein sequence ID" value="CAH0558668.1"/>
    <property type="molecule type" value="Genomic_DNA"/>
</dbReference>
<dbReference type="PANTHER" id="PTHR37162">
    <property type="entry name" value="HAT FAMILY DIMERISATION DOMAINCONTAINING PROTEIN-RELATED"/>
    <property type="match status" value="1"/>
</dbReference>
<feature type="region of interest" description="Disordered" evidence="2">
    <location>
        <begin position="1"/>
        <end position="23"/>
    </location>
</feature>
<dbReference type="Proteomes" id="UP001154078">
    <property type="component" value="Chromosome 6"/>
</dbReference>
<accession>A0A9P0BBX0</accession>
<keyword evidence="4" id="KW-1185">Reference proteome</keyword>
<dbReference type="PANTHER" id="PTHR37162:SF1">
    <property type="entry name" value="BED-TYPE DOMAIN-CONTAINING PROTEIN"/>
    <property type="match status" value="1"/>
</dbReference>